<comment type="subcellular location">
    <subcellularLocation>
        <location evidence="1 10">Cytoplasm</location>
    </subcellularLocation>
</comment>
<comment type="similarity">
    <text evidence="2 10">Belongs to the class-II aminoacyl-tRNA synthetase family.</text>
</comment>
<dbReference type="HAMAP" id="MF_00255">
    <property type="entry name" value="Gly_tRNA_synth_beta"/>
    <property type="match status" value="1"/>
</dbReference>
<dbReference type="GO" id="GO:0006426">
    <property type="term" value="P:glycyl-tRNA aminoacylation"/>
    <property type="evidence" value="ECO:0007669"/>
    <property type="project" value="UniProtKB-UniRule"/>
</dbReference>
<evidence type="ECO:0000256" key="8">
    <source>
        <dbReference type="ARBA" id="ARBA00023146"/>
    </source>
</evidence>
<keyword evidence="7 10" id="KW-0648">Protein biosynthesis</keyword>
<dbReference type="RefSeq" id="WP_092650421.1">
    <property type="nucleotide sequence ID" value="NZ_FOHA01000003.1"/>
</dbReference>
<evidence type="ECO:0000256" key="7">
    <source>
        <dbReference type="ARBA" id="ARBA00022917"/>
    </source>
</evidence>
<comment type="catalytic activity">
    <reaction evidence="9 10">
        <text>tRNA(Gly) + glycine + ATP = glycyl-tRNA(Gly) + AMP + diphosphate</text>
        <dbReference type="Rhea" id="RHEA:16013"/>
        <dbReference type="Rhea" id="RHEA-COMP:9664"/>
        <dbReference type="Rhea" id="RHEA-COMP:9683"/>
        <dbReference type="ChEBI" id="CHEBI:30616"/>
        <dbReference type="ChEBI" id="CHEBI:33019"/>
        <dbReference type="ChEBI" id="CHEBI:57305"/>
        <dbReference type="ChEBI" id="CHEBI:78442"/>
        <dbReference type="ChEBI" id="CHEBI:78522"/>
        <dbReference type="ChEBI" id="CHEBI:456215"/>
        <dbReference type="EC" id="6.1.1.14"/>
    </reaction>
</comment>
<dbReference type="PANTHER" id="PTHR30075:SF2">
    <property type="entry name" value="GLYCINE--TRNA LIGASE, CHLOROPLASTIC_MITOCHONDRIAL 2"/>
    <property type="match status" value="1"/>
</dbReference>
<dbReference type="InterPro" id="IPR015944">
    <property type="entry name" value="Gly-tRNA-synth_bsu"/>
</dbReference>
<keyword evidence="13" id="KW-1185">Reference proteome</keyword>
<dbReference type="PRINTS" id="PR01045">
    <property type="entry name" value="TRNASYNTHGB"/>
</dbReference>
<protein>
    <recommendedName>
        <fullName evidence="10">Glycine--tRNA ligase beta subunit</fullName>
        <ecNumber evidence="10">6.1.1.14</ecNumber>
    </recommendedName>
    <alternativeName>
        <fullName evidence="10">Glycyl-tRNA synthetase beta subunit</fullName>
        <shortName evidence="10">GlyRS</shortName>
    </alternativeName>
</protein>
<evidence type="ECO:0000256" key="5">
    <source>
        <dbReference type="ARBA" id="ARBA00022741"/>
    </source>
</evidence>
<dbReference type="Pfam" id="PF02092">
    <property type="entry name" value="tRNA_synt_2f"/>
    <property type="match status" value="1"/>
</dbReference>
<evidence type="ECO:0000259" key="11">
    <source>
        <dbReference type="Pfam" id="PF05746"/>
    </source>
</evidence>
<keyword evidence="5 10" id="KW-0547">Nucleotide-binding</keyword>
<comment type="subunit">
    <text evidence="10">Tetramer of two alpha and two beta subunits.</text>
</comment>
<gene>
    <name evidence="10" type="primary">glyS</name>
    <name evidence="12" type="ORF">SAMN04488559_10328</name>
</gene>
<reference evidence="12 13" key="1">
    <citation type="submission" date="2016-10" db="EMBL/GenBank/DDBJ databases">
        <authorList>
            <person name="de Groot N.N."/>
        </authorList>
    </citation>
    <scope>NUCLEOTIDE SEQUENCE [LARGE SCALE GENOMIC DNA]</scope>
    <source>
        <strain evidence="12 13">DSM 13760</strain>
    </source>
</reference>
<dbReference type="OrthoDB" id="9775440at2"/>
<dbReference type="InterPro" id="IPR006194">
    <property type="entry name" value="Gly-tRNA-synth_heterodimer"/>
</dbReference>
<name>A0A1H9R2T9_9LACT</name>
<feature type="domain" description="DALR anticodon binding" evidence="11">
    <location>
        <begin position="586"/>
        <end position="680"/>
    </location>
</feature>
<accession>A0A1H9R2T9</accession>
<proteinExistence type="inferred from homology"/>
<evidence type="ECO:0000313" key="13">
    <source>
        <dbReference type="Proteomes" id="UP000198948"/>
    </source>
</evidence>
<dbReference type="NCBIfam" id="TIGR00211">
    <property type="entry name" value="glyS"/>
    <property type="match status" value="1"/>
</dbReference>
<dbReference type="GO" id="GO:0005524">
    <property type="term" value="F:ATP binding"/>
    <property type="evidence" value="ECO:0007669"/>
    <property type="project" value="UniProtKB-UniRule"/>
</dbReference>
<dbReference type="GO" id="GO:0004820">
    <property type="term" value="F:glycine-tRNA ligase activity"/>
    <property type="evidence" value="ECO:0007669"/>
    <property type="project" value="UniProtKB-UniRule"/>
</dbReference>
<dbReference type="GO" id="GO:0005829">
    <property type="term" value="C:cytosol"/>
    <property type="evidence" value="ECO:0007669"/>
    <property type="project" value="TreeGrafter"/>
</dbReference>
<evidence type="ECO:0000256" key="10">
    <source>
        <dbReference type="HAMAP-Rule" id="MF_00255"/>
    </source>
</evidence>
<dbReference type="Proteomes" id="UP000198948">
    <property type="component" value="Unassembled WGS sequence"/>
</dbReference>
<dbReference type="Pfam" id="PF05746">
    <property type="entry name" value="DALR_1"/>
    <property type="match status" value="1"/>
</dbReference>
<evidence type="ECO:0000256" key="1">
    <source>
        <dbReference type="ARBA" id="ARBA00004496"/>
    </source>
</evidence>
<dbReference type="EMBL" id="FOHA01000003">
    <property type="protein sequence ID" value="SER67151.1"/>
    <property type="molecule type" value="Genomic_DNA"/>
</dbReference>
<organism evidence="12 13">
    <name type="scientific">Isobaculum melis</name>
    <dbReference type="NCBI Taxonomy" id="142588"/>
    <lineage>
        <taxon>Bacteria</taxon>
        <taxon>Bacillati</taxon>
        <taxon>Bacillota</taxon>
        <taxon>Bacilli</taxon>
        <taxon>Lactobacillales</taxon>
        <taxon>Carnobacteriaceae</taxon>
        <taxon>Isobaculum</taxon>
    </lineage>
</organism>
<dbReference type="SUPFAM" id="SSF109604">
    <property type="entry name" value="HD-domain/PDEase-like"/>
    <property type="match status" value="1"/>
</dbReference>
<evidence type="ECO:0000256" key="3">
    <source>
        <dbReference type="ARBA" id="ARBA00022490"/>
    </source>
</evidence>
<evidence type="ECO:0000256" key="6">
    <source>
        <dbReference type="ARBA" id="ARBA00022840"/>
    </source>
</evidence>
<keyword evidence="4 10" id="KW-0436">Ligase</keyword>
<sequence>MTKTLLLEIGLEELPAQYVSSSAAQLLTRVENYLKEANLSFEAAKSFSTPRRLAVMVKGIAEKQADVEEEVKGPAKKIALDDAGNWSKAAEGFVRGQGLTTADITFKEIKGIEYVHVQKFTPGKLVIEVLAGLDKVITAMTFPVSMHWGNHSFKYIRPVKWVTALLNDEIIPFMVMGVTTDRTSRGHRFLGDPVSFAQAEDYEAALEKQFVIADASRRKLMITEQIEEMAQKNAWVVDLDADLLEEVNNLVEYPTVFSGQFNESFLDIPEEVLITSMKEHQRYFYVKNKAGQLLPYFISARNGDAVHIENVAKGNEKVLAARLEDGAFFYQEDQQITIAAAVERLKNITFHEKIGSVYEKMLRVKELAQIIGQHAGLTKEELAQLNRAAEIYKFDLVTNMVGEFPELQGIMGEKYALLQGEEPAVAQAIREHYMPTSSEGALPASNIGTVLAIADKYDSVASFFAVGMIPTGSNDPYALRRQAYGVVRMIEEKGWSFPIEQIETEMIASLTKNDHHLLAHFIQQKDEVITFVKGRIRQLLQGRKIRHDVIDAVLNSSQEDMPVLVQTARILESNLNSATFKPTIESLTRVMNLARKGAKDAIEKTDFVVDEALFENESEKALYQEICRVEKVFEVGSISEEFTALESLQPTIDQFFDETMVMTEDKAVRENRLALLGKLGKLVISFASLDGLIVK</sequence>
<evidence type="ECO:0000256" key="4">
    <source>
        <dbReference type="ARBA" id="ARBA00022598"/>
    </source>
</evidence>
<evidence type="ECO:0000256" key="2">
    <source>
        <dbReference type="ARBA" id="ARBA00008226"/>
    </source>
</evidence>
<dbReference type="STRING" id="142588.SAMN04488559_10328"/>
<dbReference type="EC" id="6.1.1.14" evidence="10"/>
<dbReference type="PANTHER" id="PTHR30075">
    <property type="entry name" value="GLYCYL-TRNA SYNTHETASE"/>
    <property type="match status" value="1"/>
</dbReference>
<dbReference type="InterPro" id="IPR008909">
    <property type="entry name" value="DALR_anticod-bd"/>
</dbReference>
<dbReference type="PROSITE" id="PS50861">
    <property type="entry name" value="AA_TRNA_LIGASE_II_GLYAB"/>
    <property type="match status" value="1"/>
</dbReference>
<evidence type="ECO:0000256" key="9">
    <source>
        <dbReference type="ARBA" id="ARBA00047937"/>
    </source>
</evidence>
<dbReference type="AlphaFoldDB" id="A0A1H9R2T9"/>
<dbReference type="GO" id="GO:0004814">
    <property type="term" value="F:arginine-tRNA ligase activity"/>
    <property type="evidence" value="ECO:0007669"/>
    <property type="project" value="InterPro"/>
</dbReference>
<keyword evidence="3 10" id="KW-0963">Cytoplasm</keyword>
<dbReference type="GO" id="GO:0006420">
    <property type="term" value="P:arginyl-tRNA aminoacylation"/>
    <property type="evidence" value="ECO:0007669"/>
    <property type="project" value="InterPro"/>
</dbReference>
<keyword evidence="8 10" id="KW-0030">Aminoacyl-tRNA synthetase</keyword>
<keyword evidence="6 10" id="KW-0067">ATP-binding</keyword>
<evidence type="ECO:0000313" key="12">
    <source>
        <dbReference type="EMBL" id="SER67151.1"/>
    </source>
</evidence>